<dbReference type="Pfam" id="PF00501">
    <property type="entry name" value="AMP-binding"/>
    <property type="match status" value="1"/>
</dbReference>
<proteinExistence type="predicted"/>
<dbReference type="Gene3D" id="3.40.50.12780">
    <property type="entry name" value="N-terminal domain of ligase-like"/>
    <property type="match status" value="1"/>
</dbReference>
<sequence length="200" mass="21493">MTRILDVLCDGGDKIAFAHQSRSMSYQETFDTLRRLHGTLKNEGISPGQTVAITGGNMPETILLQIAAQLRGARVAHVEGSAIEELAPDHVLSSDPAGPLLLAGSGTKTRQSDIVMPRSVETVFPTEGGKLVSYNEIYEEFARTVEPRPDGPQQVLLIAPMSHPIGNRITVKALLAGDTVVLHERVPEPLQTETATPPAI</sequence>
<evidence type="ECO:0000259" key="1">
    <source>
        <dbReference type="Pfam" id="PF00501"/>
    </source>
</evidence>
<dbReference type="Proteomes" id="UP000319769">
    <property type="component" value="Unassembled WGS sequence"/>
</dbReference>
<reference evidence="2" key="1">
    <citation type="submission" date="2019-09" db="EMBL/GenBank/DDBJ databases">
        <authorList>
            <person name="Teo W.F.A."/>
            <person name="Duangmal K."/>
        </authorList>
    </citation>
    <scope>NUCLEOTIDE SEQUENCE [LARGE SCALE GENOMIC DNA]</scope>
    <source>
        <strain evidence="2">K81G1</strain>
    </source>
</reference>
<dbReference type="RefSeq" id="WP_144761242.1">
    <property type="nucleotide sequence ID" value="NZ_VMNW02000125.1"/>
</dbReference>
<gene>
    <name evidence="2" type="ORF">FPZ12_041930</name>
</gene>
<evidence type="ECO:0000313" key="3">
    <source>
        <dbReference type="Proteomes" id="UP000319769"/>
    </source>
</evidence>
<organism evidence="2 3">
    <name type="scientific">Amycolatopsis acidicola</name>
    <dbReference type="NCBI Taxonomy" id="2596893"/>
    <lineage>
        <taxon>Bacteria</taxon>
        <taxon>Bacillati</taxon>
        <taxon>Actinomycetota</taxon>
        <taxon>Actinomycetes</taxon>
        <taxon>Pseudonocardiales</taxon>
        <taxon>Pseudonocardiaceae</taxon>
        <taxon>Amycolatopsis</taxon>
    </lineage>
</organism>
<keyword evidence="3" id="KW-1185">Reference proteome</keyword>
<accession>A0A5N0UP79</accession>
<evidence type="ECO:0000313" key="2">
    <source>
        <dbReference type="EMBL" id="KAA9150088.1"/>
    </source>
</evidence>
<dbReference type="SUPFAM" id="SSF56801">
    <property type="entry name" value="Acetyl-CoA synthetase-like"/>
    <property type="match status" value="1"/>
</dbReference>
<dbReference type="InterPro" id="IPR000873">
    <property type="entry name" value="AMP-dep_synth/lig_dom"/>
</dbReference>
<dbReference type="GO" id="GO:0016874">
    <property type="term" value="F:ligase activity"/>
    <property type="evidence" value="ECO:0007669"/>
    <property type="project" value="UniProtKB-KW"/>
</dbReference>
<dbReference type="EMBL" id="VMNW02000125">
    <property type="protein sequence ID" value="KAA9150088.1"/>
    <property type="molecule type" value="Genomic_DNA"/>
</dbReference>
<dbReference type="AlphaFoldDB" id="A0A5N0UP79"/>
<feature type="domain" description="AMP-dependent synthetase/ligase" evidence="1">
    <location>
        <begin position="12"/>
        <end position="78"/>
    </location>
</feature>
<comment type="caution">
    <text evidence="2">The sequence shown here is derived from an EMBL/GenBank/DDBJ whole genome shotgun (WGS) entry which is preliminary data.</text>
</comment>
<keyword evidence="2" id="KW-0436">Ligase</keyword>
<dbReference type="InterPro" id="IPR042099">
    <property type="entry name" value="ANL_N_sf"/>
</dbReference>
<protein>
    <submittedName>
        <fullName evidence="2">Long-chain fatty acid--CoA ligase</fullName>
    </submittedName>
</protein>
<name>A0A5N0UP79_9PSEU</name>
<dbReference type="OrthoDB" id="3612344at2"/>